<feature type="domain" description="PhoH-like protein" evidence="8">
    <location>
        <begin position="248"/>
        <end position="451"/>
    </location>
</feature>
<dbReference type="InterPro" id="IPR027417">
    <property type="entry name" value="P-loop_NTPase"/>
</dbReference>
<evidence type="ECO:0000256" key="4">
    <source>
        <dbReference type="ARBA" id="ARBA00022741"/>
    </source>
</evidence>
<organism evidence="9 10">
    <name type="scientific">Sandaracinus amylolyticus</name>
    <dbReference type="NCBI Taxonomy" id="927083"/>
    <lineage>
        <taxon>Bacteria</taxon>
        <taxon>Pseudomonadati</taxon>
        <taxon>Myxococcota</taxon>
        <taxon>Polyangia</taxon>
        <taxon>Polyangiales</taxon>
        <taxon>Sandaracinaceae</taxon>
        <taxon>Sandaracinus</taxon>
    </lineage>
</organism>
<dbReference type="InterPro" id="IPR003714">
    <property type="entry name" value="PhoH"/>
</dbReference>
<dbReference type="KEGG" id="samy:DB32_006303"/>
<feature type="region of interest" description="Disordered" evidence="7">
    <location>
        <begin position="461"/>
        <end position="492"/>
    </location>
</feature>
<evidence type="ECO:0000256" key="5">
    <source>
        <dbReference type="ARBA" id="ARBA00022840"/>
    </source>
</evidence>
<protein>
    <recommendedName>
        <fullName evidence="6">PhoH-like protein</fullName>
    </recommendedName>
</protein>
<keyword evidence="4" id="KW-0547">Nucleotide-binding</keyword>
<evidence type="ECO:0000256" key="1">
    <source>
        <dbReference type="ARBA" id="ARBA00004496"/>
    </source>
</evidence>
<evidence type="ECO:0000256" key="3">
    <source>
        <dbReference type="ARBA" id="ARBA00022490"/>
    </source>
</evidence>
<dbReference type="FunFam" id="3.40.50.300:FF:000013">
    <property type="entry name" value="PhoH family ATPase"/>
    <property type="match status" value="1"/>
</dbReference>
<dbReference type="Pfam" id="PF02562">
    <property type="entry name" value="PhoH"/>
    <property type="match status" value="1"/>
</dbReference>
<reference evidence="9 10" key="1">
    <citation type="submission" date="2015-03" db="EMBL/GenBank/DDBJ databases">
        <title>Genome assembly of Sandaracinus amylolyticus DSM 53668.</title>
        <authorList>
            <person name="Sharma G."/>
            <person name="Subramanian S."/>
        </authorList>
    </citation>
    <scope>NUCLEOTIDE SEQUENCE [LARGE SCALE GENOMIC DNA]</scope>
    <source>
        <strain evidence="9 10">DSM 53668</strain>
    </source>
</reference>
<dbReference type="PANTHER" id="PTHR30473">
    <property type="entry name" value="PROTEIN PHOH"/>
    <property type="match status" value="1"/>
</dbReference>
<accession>A0A0F6SGR5</accession>
<gene>
    <name evidence="9" type="ORF">DB32_006303</name>
</gene>
<keyword evidence="10" id="KW-1185">Reference proteome</keyword>
<evidence type="ECO:0000313" key="9">
    <source>
        <dbReference type="EMBL" id="AKF09154.1"/>
    </source>
</evidence>
<dbReference type="GO" id="GO:0005829">
    <property type="term" value="C:cytosol"/>
    <property type="evidence" value="ECO:0007669"/>
    <property type="project" value="TreeGrafter"/>
</dbReference>
<evidence type="ECO:0000256" key="6">
    <source>
        <dbReference type="ARBA" id="ARBA00039970"/>
    </source>
</evidence>
<keyword evidence="3" id="KW-0963">Cytoplasm</keyword>
<evidence type="ECO:0000313" key="10">
    <source>
        <dbReference type="Proteomes" id="UP000034883"/>
    </source>
</evidence>
<name>A0A0F6SGR5_9BACT</name>
<proteinExistence type="inferred from homology"/>
<keyword evidence="5" id="KW-0067">ATP-binding</keyword>
<dbReference type="AlphaFoldDB" id="A0A0F6SGR5"/>
<dbReference type="GO" id="GO:0005524">
    <property type="term" value="F:ATP binding"/>
    <property type="evidence" value="ECO:0007669"/>
    <property type="project" value="UniProtKB-KW"/>
</dbReference>
<dbReference type="Proteomes" id="UP000034883">
    <property type="component" value="Chromosome"/>
</dbReference>
<dbReference type="STRING" id="927083.DB32_006303"/>
<evidence type="ECO:0000256" key="7">
    <source>
        <dbReference type="SAM" id="MobiDB-lite"/>
    </source>
</evidence>
<evidence type="ECO:0000259" key="8">
    <source>
        <dbReference type="Pfam" id="PF02562"/>
    </source>
</evidence>
<evidence type="ECO:0000256" key="2">
    <source>
        <dbReference type="ARBA" id="ARBA00010393"/>
    </source>
</evidence>
<dbReference type="EMBL" id="CP011125">
    <property type="protein sequence ID" value="AKF09154.1"/>
    <property type="molecule type" value="Genomic_DNA"/>
</dbReference>
<comment type="subcellular location">
    <subcellularLocation>
        <location evidence="1">Cytoplasm</location>
    </subcellularLocation>
</comment>
<dbReference type="InterPro" id="IPR051451">
    <property type="entry name" value="PhoH2-like"/>
</dbReference>
<sequence>MPARFVARVLERAEERAIGRVGVLVVEVLVASSLQRRGGIAAEHGDAWSASGSWRRWGALVFSQRLVAHGTSVNTSGSRHSSGCRKISPHERRFRALRARIHASARELRDLPGPFWIGDDVLASASRMAQTTPRESANEDNIHAEVEVDEPDLLVRLTGPGANHLDILESEFEITAGVRGNTIHLRGTREAVENAERALMEILSMLEKNKGFSEREVERSIRTLKANPEVRLGDFMNDVVLATPRRTITAKGPTQHGYVQQMRENDIVFGIGPAGTGKTYLAMAMAVRALLEKRVKRIVLTRPAVEAGEKLGFLPGDLAEKVNPYLRPLYDALHDMMDFERAQMLVQRGVIEVAPLAFMRGRTLNDAFVILDEAQNSTSDQMRMFLTRLGFGSKAVVTGDVTQVDLPSGARSGLADATRVLDRVPGIAFTYFSDADVVRHPLVARIVRAYEARDAARERAKAEREALAEMEAEGAPDSGTREGTVGPADDQR</sequence>
<dbReference type="Gene3D" id="3.40.50.300">
    <property type="entry name" value="P-loop containing nucleotide triphosphate hydrolases"/>
    <property type="match status" value="1"/>
</dbReference>
<comment type="similarity">
    <text evidence="2">Belongs to the PhoH family.</text>
</comment>
<dbReference type="PANTHER" id="PTHR30473:SF1">
    <property type="entry name" value="PHOH-LIKE PROTEIN"/>
    <property type="match status" value="1"/>
</dbReference>
<dbReference type="SUPFAM" id="SSF52540">
    <property type="entry name" value="P-loop containing nucleoside triphosphate hydrolases"/>
    <property type="match status" value="1"/>
</dbReference>